<comment type="cofactor">
    <cofactor evidence="1">
        <name>Fe(2+)</name>
        <dbReference type="ChEBI" id="CHEBI:29033"/>
    </cofactor>
</comment>
<sequence length="206" mass="23832">MNTFYSISTPPEIHNLPDAQLFFWPEIIPEATCQQLYSELLSTLPWQQDHITIYGKTLPIPRLQIWMGDADANYQYSGLELSPHPWNPTIQSIKQQIEYVCGRNFNSVLINLYRNGQDSNGWHSDDEPELGESPVIASFSLGATRRFRLRHKYRKDLTPYTFDLMSGSLLVMAGSTQKYWQHCLTKTAKLVKPRINLTFRKTFKGC</sequence>
<feature type="domain" description="Fe2OG dioxygenase" evidence="9">
    <location>
        <begin position="104"/>
        <end position="203"/>
    </location>
</feature>
<dbReference type="Gene3D" id="2.60.120.590">
    <property type="entry name" value="Alpha-ketoglutarate-dependent dioxygenase AlkB-like"/>
    <property type="match status" value="1"/>
</dbReference>
<protein>
    <submittedName>
        <fullName evidence="10">DNA repair protein</fullName>
    </submittedName>
</protein>
<name>A0A081K762_9GAMM</name>
<keyword evidence="4" id="KW-0460">Magnesium</keyword>
<dbReference type="GO" id="GO:0051213">
    <property type="term" value="F:dioxygenase activity"/>
    <property type="evidence" value="ECO:0007669"/>
    <property type="project" value="UniProtKB-KW"/>
</dbReference>
<evidence type="ECO:0000256" key="5">
    <source>
        <dbReference type="ARBA" id="ARBA00022964"/>
    </source>
</evidence>
<reference evidence="10 11" key="1">
    <citation type="submission" date="2014-06" db="EMBL/GenBank/DDBJ databases">
        <title>Whole Genome Sequences of Three Symbiotic Endozoicomonas Bacteria.</title>
        <authorList>
            <person name="Neave M.J."/>
            <person name="Apprill A."/>
            <person name="Voolstra C.R."/>
        </authorList>
    </citation>
    <scope>NUCLEOTIDE SEQUENCE [LARGE SCALE GENOMIC DNA]</scope>
    <source>
        <strain evidence="10 11">DSM 22380</strain>
    </source>
</reference>
<dbReference type="RefSeq" id="WP_020584289.1">
    <property type="nucleotide sequence ID" value="NZ_JOJP01000001.1"/>
</dbReference>
<dbReference type="EMBL" id="JOJP01000001">
    <property type="protein sequence ID" value="KEI69988.1"/>
    <property type="molecule type" value="Genomic_DNA"/>
</dbReference>
<dbReference type="Proteomes" id="UP000027997">
    <property type="component" value="Unassembled WGS sequence"/>
</dbReference>
<dbReference type="eggNOG" id="COG3145">
    <property type="taxonomic scope" value="Bacteria"/>
</dbReference>
<proteinExistence type="predicted"/>
<keyword evidence="8" id="KW-0234">DNA repair</keyword>
<dbReference type="GO" id="GO:0032451">
    <property type="term" value="F:demethylase activity"/>
    <property type="evidence" value="ECO:0007669"/>
    <property type="project" value="UniProtKB-ARBA"/>
</dbReference>
<dbReference type="SUPFAM" id="SSF51197">
    <property type="entry name" value="Clavaminate synthase-like"/>
    <property type="match status" value="1"/>
</dbReference>
<evidence type="ECO:0000313" key="11">
    <source>
        <dbReference type="Proteomes" id="UP000027997"/>
    </source>
</evidence>
<evidence type="ECO:0000256" key="2">
    <source>
        <dbReference type="ARBA" id="ARBA00022723"/>
    </source>
</evidence>
<evidence type="ECO:0000256" key="6">
    <source>
        <dbReference type="ARBA" id="ARBA00023002"/>
    </source>
</evidence>
<accession>A0A081K762</accession>
<dbReference type="GO" id="GO:0006307">
    <property type="term" value="P:DNA alkylation repair"/>
    <property type="evidence" value="ECO:0007669"/>
    <property type="project" value="InterPro"/>
</dbReference>
<keyword evidence="6" id="KW-0560">Oxidoreductase</keyword>
<dbReference type="Pfam" id="PF13532">
    <property type="entry name" value="2OG-FeII_Oxy_2"/>
    <property type="match status" value="1"/>
</dbReference>
<keyword evidence="2" id="KW-0479">Metal-binding</keyword>
<organism evidence="10 11">
    <name type="scientific">Endozoicomonas elysicola</name>
    <dbReference type="NCBI Taxonomy" id="305900"/>
    <lineage>
        <taxon>Bacteria</taxon>
        <taxon>Pseudomonadati</taxon>
        <taxon>Pseudomonadota</taxon>
        <taxon>Gammaproteobacteria</taxon>
        <taxon>Oceanospirillales</taxon>
        <taxon>Endozoicomonadaceae</taxon>
        <taxon>Endozoicomonas</taxon>
    </lineage>
</organism>
<dbReference type="PROSITE" id="PS51471">
    <property type="entry name" value="FE2OG_OXY"/>
    <property type="match status" value="1"/>
</dbReference>
<dbReference type="PANTHER" id="PTHR31212:SF4">
    <property type="entry name" value="ALPHA-KETOGLUTARATE-DEPENDENT DIOXYGENASE ALKB HOMOLOG 3"/>
    <property type="match status" value="1"/>
</dbReference>
<keyword evidence="5" id="KW-0223">Dioxygenase</keyword>
<evidence type="ECO:0000313" key="10">
    <source>
        <dbReference type="EMBL" id="KEI69988.1"/>
    </source>
</evidence>
<evidence type="ECO:0000256" key="7">
    <source>
        <dbReference type="ARBA" id="ARBA00023004"/>
    </source>
</evidence>
<evidence type="ECO:0000259" key="9">
    <source>
        <dbReference type="PROSITE" id="PS51471"/>
    </source>
</evidence>
<dbReference type="InterPro" id="IPR027450">
    <property type="entry name" value="AlkB-like"/>
</dbReference>
<keyword evidence="11" id="KW-1185">Reference proteome</keyword>
<dbReference type="STRING" id="305900.GV64_03815"/>
<dbReference type="GO" id="GO:0140097">
    <property type="term" value="F:catalytic activity, acting on DNA"/>
    <property type="evidence" value="ECO:0007669"/>
    <property type="project" value="UniProtKB-ARBA"/>
</dbReference>
<dbReference type="PANTHER" id="PTHR31212">
    <property type="entry name" value="ALPHA-KETOGLUTARATE-DEPENDENT DIOXYGENASE ALKB HOMOLOG 3"/>
    <property type="match status" value="1"/>
</dbReference>
<evidence type="ECO:0000256" key="4">
    <source>
        <dbReference type="ARBA" id="ARBA00022842"/>
    </source>
</evidence>
<comment type="caution">
    <text evidence="10">The sequence shown here is derived from an EMBL/GenBank/DDBJ whole genome shotgun (WGS) entry which is preliminary data.</text>
</comment>
<evidence type="ECO:0000256" key="8">
    <source>
        <dbReference type="ARBA" id="ARBA00023204"/>
    </source>
</evidence>
<dbReference type="AlphaFoldDB" id="A0A081K762"/>
<evidence type="ECO:0000256" key="1">
    <source>
        <dbReference type="ARBA" id="ARBA00001954"/>
    </source>
</evidence>
<dbReference type="GO" id="GO:0016705">
    <property type="term" value="F:oxidoreductase activity, acting on paired donors, with incorporation or reduction of molecular oxygen"/>
    <property type="evidence" value="ECO:0007669"/>
    <property type="project" value="UniProtKB-ARBA"/>
</dbReference>
<dbReference type="GO" id="GO:0016787">
    <property type="term" value="F:hydrolase activity"/>
    <property type="evidence" value="ECO:0007669"/>
    <property type="project" value="UniProtKB-ARBA"/>
</dbReference>
<dbReference type="GO" id="GO:0046872">
    <property type="term" value="F:metal ion binding"/>
    <property type="evidence" value="ECO:0007669"/>
    <property type="project" value="UniProtKB-KW"/>
</dbReference>
<evidence type="ECO:0000256" key="3">
    <source>
        <dbReference type="ARBA" id="ARBA00022763"/>
    </source>
</evidence>
<dbReference type="InterPro" id="IPR005123">
    <property type="entry name" value="Oxoglu/Fe-dep_dioxygenase_dom"/>
</dbReference>
<gene>
    <name evidence="10" type="ORF">GV64_03815</name>
</gene>
<keyword evidence="3" id="KW-0227">DNA damage</keyword>
<dbReference type="InterPro" id="IPR032854">
    <property type="entry name" value="ALKBH3"/>
</dbReference>
<dbReference type="InterPro" id="IPR037151">
    <property type="entry name" value="AlkB-like_sf"/>
</dbReference>
<keyword evidence="7" id="KW-0408">Iron</keyword>
<dbReference type="FunFam" id="2.60.120.590:FF:000004">
    <property type="entry name" value="DNA oxidative demethylase ALKBH2"/>
    <property type="match status" value="1"/>
</dbReference>